<reference evidence="5 6" key="1">
    <citation type="submission" date="2017-08" db="EMBL/GenBank/DDBJ databases">
        <title>Infants hospitalized years apart are colonized by the same room-sourced microbial strains.</title>
        <authorList>
            <person name="Brooks B."/>
            <person name="Olm M.R."/>
            <person name="Firek B.A."/>
            <person name="Baker R."/>
            <person name="Thomas B.C."/>
            <person name="Morowitz M.J."/>
            <person name="Banfield J.F."/>
        </authorList>
    </citation>
    <scope>NUCLEOTIDE SEQUENCE [LARGE SCALE GENOMIC DNA]</scope>
    <source>
        <strain evidence="5">S2_012_000_R2_81</strain>
    </source>
</reference>
<evidence type="ECO:0000256" key="2">
    <source>
        <dbReference type="SAM" id="MobiDB-lite"/>
    </source>
</evidence>
<gene>
    <name evidence="5" type="ORF">DI603_10175</name>
</gene>
<accession>A0A2W5DUW2</accession>
<dbReference type="NCBIfam" id="TIGR02231">
    <property type="entry name" value="mucoidy inhibitor MuiA family protein"/>
    <property type="match status" value="1"/>
</dbReference>
<comment type="caution">
    <text evidence="5">The sequence shown here is derived from an EMBL/GenBank/DDBJ whole genome shotgun (WGS) entry which is preliminary data.</text>
</comment>
<dbReference type="InterPro" id="IPR037291">
    <property type="entry name" value="DUF4139"/>
</dbReference>
<dbReference type="InterPro" id="IPR011935">
    <property type="entry name" value="CHP02231"/>
</dbReference>
<dbReference type="InterPro" id="IPR025554">
    <property type="entry name" value="DUF4140"/>
</dbReference>
<dbReference type="PANTHER" id="PTHR31005:SF8">
    <property type="entry name" value="DUF4139 DOMAIN-CONTAINING PROTEIN"/>
    <property type="match status" value="1"/>
</dbReference>
<dbReference type="Proteomes" id="UP000249633">
    <property type="component" value="Unassembled WGS sequence"/>
</dbReference>
<feature type="domain" description="DUF4139" evidence="3">
    <location>
        <begin position="228"/>
        <end position="544"/>
    </location>
</feature>
<evidence type="ECO:0000256" key="1">
    <source>
        <dbReference type="SAM" id="Coils"/>
    </source>
</evidence>
<protein>
    <recommendedName>
        <fullName evidence="7">Mucoidy inhibitor MuiA family protein</fullName>
    </recommendedName>
</protein>
<evidence type="ECO:0000259" key="4">
    <source>
        <dbReference type="Pfam" id="PF13600"/>
    </source>
</evidence>
<feature type="region of interest" description="Disordered" evidence="2">
    <location>
        <begin position="1"/>
        <end position="25"/>
    </location>
</feature>
<dbReference type="PANTHER" id="PTHR31005">
    <property type="entry name" value="DUF4139 DOMAIN-CONTAINING PROTEIN"/>
    <property type="match status" value="1"/>
</dbReference>
<organism evidence="5 6">
    <name type="scientific">Roseateles depolymerans</name>
    <dbReference type="NCBI Taxonomy" id="76731"/>
    <lineage>
        <taxon>Bacteria</taxon>
        <taxon>Pseudomonadati</taxon>
        <taxon>Pseudomonadota</taxon>
        <taxon>Betaproteobacteria</taxon>
        <taxon>Burkholderiales</taxon>
        <taxon>Sphaerotilaceae</taxon>
        <taxon>Roseateles</taxon>
    </lineage>
</organism>
<evidence type="ECO:0008006" key="7">
    <source>
        <dbReference type="Google" id="ProtNLM"/>
    </source>
</evidence>
<keyword evidence="1" id="KW-0175">Coiled coil</keyword>
<evidence type="ECO:0000313" key="6">
    <source>
        <dbReference type="Proteomes" id="UP000249633"/>
    </source>
</evidence>
<sequence>MGGMLPSWPQPRCAEASGPQAPPQGVRMMSRLTALALLLGAGAAQAQSRIDEVVVYPGSAQVTRLATVAAGARELVLTCLSARFDADSLQISAPPGVNLGPVQLETLPRERQPACAAGPLEEQIRALEDQRNTLQAEYNALDTSLGYLKALGSGEARATPATGIAGTADSIRRSAQEALLKQAQNRRQQEALDKQLAPLLGERDRLAQANPQWRSLRLRLSTAKDAEIRLSYRVPQAGWAPGYRALLDSASGALSIERLAQVSQQSGEDWANIRLRLSTVQPRQNLALNAPWPWKLDIAPPTPPVAEMRVSGSRAVAMAAAPAPMAPPPPPEAELERFDTSVFQGSFAAEFVLPQRVSIASSTQRASLALGSEKFSPRLIARVQPQQEAAAYLLAELPRLGGSWPRGALQLVRDGAFVGSSTLDVAGSSTEKLEIPFGRDEALRVQAAPEQRSGANTGFIGARLERRYARAYTVENRHDFALTLQLIEAAPVSQHEDIKVQTQFSPAPTTQAWRNQPGLVLWELPLAAGAAQKFTADYVISAPKEAQVSGWR</sequence>
<feature type="domain" description="DUF4140" evidence="4">
    <location>
        <begin position="53"/>
        <end position="148"/>
    </location>
</feature>
<dbReference type="Pfam" id="PF13600">
    <property type="entry name" value="DUF4140"/>
    <property type="match status" value="1"/>
</dbReference>
<feature type="coiled-coil region" evidence="1">
    <location>
        <begin position="117"/>
        <end position="144"/>
    </location>
</feature>
<evidence type="ECO:0000259" key="3">
    <source>
        <dbReference type="Pfam" id="PF13598"/>
    </source>
</evidence>
<dbReference type="EMBL" id="QFOD01000008">
    <property type="protein sequence ID" value="PZP32390.1"/>
    <property type="molecule type" value="Genomic_DNA"/>
</dbReference>
<proteinExistence type="predicted"/>
<dbReference type="Pfam" id="PF13598">
    <property type="entry name" value="DUF4139"/>
    <property type="match status" value="1"/>
</dbReference>
<evidence type="ECO:0000313" key="5">
    <source>
        <dbReference type="EMBL" id="PZP32390.1"/>
    </source>
</evidence>
<dbReference type="AlphaFoldDB" id="A0A2W5DUW2"/>
<name>A0A2W5DUW2_9BURK</name>